<evidence type="ECO:0000256" key="1">
    <source>
        <dbReference type="SAM" id="MobiDB-lite"/>
    </source>
</evidence>
<protein>
    <submittedName>
        <fullName evidence="2">Unnamed protein product</fullName>
    </submittedName>
</protein>
<dbReference type="EMBL" id="BSXW01000527">
    <property type="protein sequence ID" value="GMF24748.1"/>
    <property type="molecule type" value="Genomic_DNA"/>
</dbReference>
<dbReference type="AlphaFoldDB" id="A0A9W6U3M7"/>
<comment type="caution">
    <text evidence="2">The sequence shown here is derived from an EMBL/GenBank/DDBJ whole genome shotgun (WGS) entry which is preliminary data.</text>
</comment>
<dbReference type="Proteomes" id="UP001165083">
    <property type="component" value="Unassembled WGS sequence"/>
</dbReference>
<sequence>MRGDLPWQQASSDAEGAKIKKATSVEELCASLPREWGAMLKNIRECGFEDRPDYDFFEQQLLKLGGKKGLTTPFDWGTRKTSKARVKSIDAGASTKPPAAKAKKAAPEKKKATPRHSKVAAKKKAAAPDPKPKTSKSSETEEDDDVRPQDRAVWLLAAARLILVGASAAGEERGGVQEEEPRAGAVEAAAERGAAGRSDAGGRAAPLPQALRGGESLRVAEAAMELTSVWLRQVEEQTERKKPLRNGGVVKAAISAAVPAPPAPAVFQPAAPPPVVPARVQAVASRNDFNFNDDVWSGPPQAAAFSMPREPTPQAPAFSLPKEPTQQPQPALSDLLSKRSRLPHEDPELFGSDTRPSPSPVHRRNPFQTATERLQVQLATVKRCIRYYGRSLEDLTCFVPQHDRMTGRARNLDDDEPRGGRRKNPRGPPRGVYHPVNQDLLLGGGGDNDNSGYISGSSAVSKKFVSPMNDGSSNKGNKQAAPPVEDENIDPRLKSCDPELIEKIEMEIVDNGDPVTFDDIGTQHAIGCSRALFLQVSTNMSACAL</sequence>
<organism evidence="2 3">
    <name type="scientific">Phytophthora lilii</name>
    <dbReference type="NCBI Taxonomy" id="2077276"/>
    <lineage>
        <taxon>Eukaryota</taxon>
        <taxon>Sar</taxon>
        <taxon>Stramenopiles</taxon>
        <taxon>Oomycota</taxon>
        <taxon>Peronosporomycetes</taxon>
        <taxon>Peronosporales</taxon>
        <taxon>Peronosporaceae</taxon>
        <taxon>Phytophthora</taxon>
    </lineage>
</organism>
<dbReference type="OrthoDB" id="10251136at2759"/>
<accession>A0A9W6U3M7</accession>
<feature type="compositionally biased region" description="Low complexity" evidence="1">
    <location>
        <begin position="183"/>
        <end position="205"/>
    </location>
</feature>
<feature type="region of interest" description="Disordered" evidence="1">
    <location>
        <begin position="293"/>
        <end position="369"/>
    </location>
</feature>
<dbReference type="Gene3D" id="1.10.510.10">
    <property type="entry name" value="Transferase(Phosphotransferase) domain 1"/>
    <property type="match status" value="1"/>
</dbReference>
<feature type="compositionally biased region" description="Basic and acidic residues" evidence="1">
    <location>
        <begin position="130"/>
        <end position="139"/>
    </location>
</feature>
<feature type="region of interest" description="Disordered" evidence="1">
    <location>
        <begin position="169"/>
        <end position="208"/>
    </location>
</feature>
<reference evidence="2" key="1">
    <citation type="submission" date="2023-04" db="EMBL/GenBank/DDBJ databases">
        <title>Phytophthora lilii NBRC 32176.</title>
        <authorList>
            <person name="Ichikawa N."/>
            <person name="Sato H."/>
            <person name="Tonouchi N."/>
        </authorList>
    </citation>
    <scope>NUCLEOTIDE SEQUENCE</scope>
    <source>
        <strain evidence="2">NBRC 32176</strain>
    </source>
</reference>
<name>A0A9W6U3M7_9STRA</name>
<feature type="region of interest" description="Disordered" evidence="1">
    <location>
        <begin position="75"/>
        <end position="147"/>
    </location>
</feature>
<proteinExistence type="predicted"/>
<evidence type="ECO:0000313" key="2">
    <source>
        <dbReference type="EMBL" id="GMF24748.1"/>
    </source>
</evidence>
<feature type="compositionally biased region" description="Basic residues" evidence="1">
    <location>
        <begin position="112"/>
        <end position="125"/>
    </location>
</feature>
<evidence type="ECO:0000313" key="3">
    <source>
        <dbReference type="Proteomes" id="UP001165083"/>
    </source>
</evidence>
<keyword evidence="3" id="KW-1185">Reference proteome</keyword>
<feature type="compositionally biased region" description="Low complexity" evidence="1">
    <location>
        <begin position="448"/>
        <end position="457"/>
    </location>
</feature>
<feature type="region of interest" description="Disordered" evidence="1">
    <location>
        <begin position="407"/>
        <end position="492"/>
    </location>
</feature>
<feature type="compositionally biased region" description="Basic and acidic residues" evidence="1">
    <location>
        <begin position="170"/>
        <end position="182"/>
    </location>
</feature>
<gene>
    <name evidence="2" type="ORF">Plil01_001016500</name>
</gene>